<name>A0ABS3J3P3_9HYPH</name>
<feature type="transmembrane region" description="Helical" evidence="1">
    <location>
        <begin position="6"/>
        <end position="23"/>
    </location>
</feature>
<comment type="caution">
    <text evidence="2">The sequence shown here is derived from an EMBL/GenBank/DDBJ whole genome shotgun (WGS) entry which is preliminary data.</text>
</comment>
<dbReference type="EMBL" id="JAFMPY010000010">
    <property type="protein sequence ID" value="MBO0904295.1"/>
    <property type="molecule type" value="Genomic_DNA"/>
</dbReference>
<keyword evidence="1" id="KW-1133">Transmembrane helix</keyword>
<organism evidence="2 3">
    <name type="scientific">Jiella sonneratiae</name>
    <dbReference type="NCBI Taxonomy" id="2816856"/>
    <lineage>
        <taxon>Bacteria</taxon>
        <taxon>Pseudomonadati</taxon>
        <taxon>Pseudomonadota</taxon>
        <taxon>Alphaproteobacteria</taxon>
        <taxon>Hyphomicrobiales</taxon>
        <taxon>Aurantimonadaceae</taxon>
        <taxon>Jiella</taxon>
    </lineage>
</organism>
<evidence type="ECO:0000256" key="1">
    <source>
        <dbReference type="SAM" id="Phobius"/>
    </source>
</evidence>
<keyword evidence="3" id="KW-1185">Reference proteome</keyword>
<feature type="transmembrane region" description="Helical" evidence="1">
    <location>
        <begin position="35"/>
        <end position="54"/>
    </location>
</feature>
<proteinExistence type="predicted"/>
<dbReference type="Proteomes" id="UP000664288">
    <property type="component" value="Unassembled WGS sequence"/>
</dbReference>
<keyword evidence="1" id="KW-0812">Transmembrane</keyword>
<gene>
    <name evidence="2" type="ORF">J1C47_11640</name>
</gene>
<reference evidence="2 3" key="1">
    <citation type="submission" date="2021-03" db="EMBL/GenBank/DDBJ databases">
        <title>Whole genome sequence of Jiella sp. MQZ13P-4.</title>
        <authorList>
            <person name="Tuo L."/>
        </authorList>
    </citation>
    <scope>NUCLEOTIDE SEQUENCE [LARGE SCALE GENOMIC DNA]</scope>
    <source>
        <strain evidence="2 3">MQZ13P-4</strain>
    </source>
</reference>
<accession>A0ABS3J3P3</accession>
<evidence type="ECO:0000313" key="3">
    <source>
        <dbReference type="Proteomes" id="UP000664288"/>
    </source>
</evidence>
<sequence>MEPMFVMLLTGFCALFGAILMSLPARRYYINIRNTAFGVALLFSGVILSTTFKWTDVAMKIGQWEVKIAQQERALSTVGDLVRSAELDLIKYRSEISDRIELAKIELSRSGQINDETIPGTSLSNQENINRNSVKAGINGKSTVKSIIKDGQVADGATTKIFGVKIAGVVPIELRTSSPDMKFDTALVEENISNKRELVEQNVSHLIMINKKLGYMLDEIQRAKRVAAQNMLRR</sequence>
<evidence type="ECO:0000313" key="2">
    <source>
        <dbReference type="EMBL" id="MBO0904295.1"/>
    </source>
</evidence>
<protein>
    <submittedName>
        <fullName evidence="2">Uncharacterized protein</fullName>
    </submittedName>
</protein>
<dbReference type="RefSeq" id="WP_207350937.1">
    <property type="nucleotide sequence ID" value="NZ_JAFMPY010000010.1"/>
</dbReference>
<keyword evidence="1" id="KW-0472">Membrane</keyword>